<protein>
    <submittedName>
        <fullName evidence="1">Transporter</fullName>
    </submittedName>
</protein>
<dbReference type="OrthoDB" id="6488871at2"/>
<accession>A0A2J8HU93</accession>
<dbReference type="AlphaFoldDB" id="A0A2J8HU93"/>
<dbReference type="Proteomes" id="UP000236449">
    <property type="component" value="Unassembled WGS sequence"/>
</dbReference>
<evidence type="ECO:0000313" key="2">
    <source>
        <dbReference type="Proteomes" id="UP000236449"/>
    </source>
</evidence>
<comment type="caution">
    <text evidence="1">The sequence shown here is derived from an EMBL/GenBank/DDBJ whole genome shotgun (WGS) entry which is preliminary data.</text>
</comment>
<sequence length="130" mass="14911">MSGDRMDKPQRICAVFDYTTFLGTSSSKKWTFSEALKSFAPVFGTVWNESVKERMSPEDRLWEIALKRLSSNHSDESNLIELVKLAKREGIEEIKLVMPYALDEQQIESIQSHCEAHIKAGKQDEFIITL</sequence>
<dbReference type="RefSeq" id="WP_102967164.1">
    <property type="nucleotide sequence ID" value="NZ_POSK01000018.1"/>
</dbReference>
<gene>
    <name evidence="1" type="ORF">C1N32_19510</name>
</gene>
<organism evidence="1 2">
    <name type="scientific">Vibrio diazotrophicus</name>
    <dbReference type="NCBI Taxonomy" id="685"/>
    <lineage>
        <taxon>Bacteria</taxon>
        <taxon>Pseudomonadati</taxon>
        <taxon>Pseudomonadota</taxon>
        <taxon>Gammaproteobacteria</taxon>
        <taxon>Vibrionales</taxon>
        <taxon>Vibrionaceae</taxon>
        <taxon>Vibrio</taxon>
    </lineage>
</organism>
<evidence type="ECO:0000313" key="1">
    <source>
        <dbReference type="EMBL" id="PNI01853.1"/>
    </source>
</evidence>
<name>A0A2J8HU93_VIBDI</name>
<reference evidence="1 2" key="1">
    <citation type="submission" date="2018-01" db="EMBL/GenBank/DDBJ databases">
        <title>Draft genome sequences of six Vibrio diazotrophicus strains isolated from deep-sea sediments of the Baltic Sea.</title>
        <authorList>
            <person name="Castillo D."/>
            <person name="Vandieken V."/>
            <person name="Chiang O."/>
            <person name="Middelboe M."/>
        </authorList>
    </citation>
    <scope>NUCLEOTIDE SEQUENCE [LARGE SCALE GENOMIC DNA]</scope>
    <source>
        <strain evidence="1 2">60.27F</strain>
    </source>
</reference>
<proteinExistence type="predicted"/>
<dbReference type="EMBL" id="POSK01000018">
    <property type="protein sequence ID" value="PNI01853.1"/>
    <property type="molecule type" value="Genomic_DNA"/>
</dbReference>